<organism evidence="1">
    <name type="scientific">Burkholderia contaminans</name>
    <dbReference type="NCBI Taxonomy" id="488447"/>
    <lineage>
        <taxon>Bacteria</taxon>
        <taxon>Pseudomonadati</taxon>
        <taxon>Pseudomonadota</taxon>
        <taxon>Betaproteobacteria</taxon>
        <taxon>Burkholderiales</taxon>
        <taxon>Burkholderiaceae</taxon>
        <taxon>Burkholderia</taxon>
        <taxon>Burkholderia cepacia complex</taxon>
    </lineage>
</organism>
<dbReference type="AlphaFoldDB" id="A0A250LDF3"/>
<evidence type="ECO:0000313" key="1">
    <source>
        <dbReference type="EMBL" id="BBA42605.1"/>
    </source>
</evidence>
<accession>A0A250LDF3</accession>
<reference evidence="1" key="2">
    <citation type="journal article" date="2017" name="Genome Announc.">
        <title>High-Quality Draft Genome Sequence of Burkholderia contaminans CH-1, a Gram-Negative Bacterium That Metabolizes 2-Azahypoxanthine, a Plant Growth-Regulating Compound.</title>
        <authorList>
            <person name="Choi J.-H."/>
            <person name="Sugiura H."/>
            <person name="Moriuchi R."/>
            <person name="Kawagishi H."/>
            <person name="Dohra H."/>
        </authorList>
    </citation>
    <scope>NUCLEOTIDE SEQUENCE</scope>
    <source>
        <strain evidence="1">CH-1</strain>
    </source>
</reference>
<name>A0A250LDF3_9BURK</name>
<proteinExistence type="predicted"/>
<dbReference type="EMBL" id="AP018358">
    <property type="protein sequence ID" value="BBA42605.1"/>
    <property type="molecule type" value="Genomic_DNA"/>
</dbReference>
<protein>
    <submittedName>
        <fullName evidence="1">Uncharacterized protein</fullName>
    </submittedName>
</protein>
<gene>
    <name evidence="1" type="ORF">BCCH1_50900</name>
</gene>
<reference evidence="1" key="1">
    <citation type="journal article" date="2016" name="Biosci. Biotechnol. Biochem.">
        <title>Bioconversion of AHX to AOH by resting cells of Burkholderia contaminans CH-1.</title>
        <authorList>
            <person name="Choi J.H."/>
            <person name="Kikuchi A."/>
            <person name="Pumkaeo P."/>
            <person name="Hirai H."/>
            <person name="Tokuyama S."/>
            <person name="Kawagishi H."/>
        </authorList>
    </citation>
    <scope>NUCLEOTIDE SEQUENCE</scope>
    <source>
        <strain evidence="1">CH-1</strain>
    </source>
</reference>
<sequence>MRVHGTDPAARRNAAGNKRKKAALACRLLFMNAHGYCPLRSDAAQRDIMFMLTLCITHSVPTIRIAAVNTV</sequence>